<comment type="similarity">
    <text evidence="1">Belongs to the 'phage' integrase family.</text>
</comment>
<evidence type="ECO:0000256" key="2">
    <source>
        <dbReference type="ARBA" id="ARBA00023172"/>
    </source>
</evidence>
<dbReference type="GO" id="GO:0006310">
    <property type="term" value="P:DNA recombination"/>
    <property type="evidence" value="ECO:0007669"/>
    <property type="project" value="UniProtKB-KW"/>
</dbReference>
<accession>A0A9C7C6U6</accession>
<dbReference type="GO" id="GO:0003677">
    <property type="term" value="F:DNA binding"/>
    <property type="evidence" value="ECO:0007669"/>
    <property type="project" value="InterPro"/>
</dbReference>
<dbReference type="EMBL" id="LC738880">
    <property type="protein sequence ID" value="BDT62986.1"/>
    <property type="molecule type" value="Genomic_DNA"/>
</dbReference>
<dbReference type="InterPro" id="IPR013762">
    <property type="entry name" value="Integrase-like_cat_sf"/>
</dbReference>
<organism evidence="4">
    <name type="scientific">Trachysalambria curvirostris nimavirus</name>
    <dbReference type="NCBI Taxonomy" id="2984282"/>
    <lineage>
        <taxon>Viruses</taxon>
        <taxon>Viruses incertae sedis</taxon>
        <taxon>Naldaviricetes</taxon>
        <taxon>Nimaviridae</taxon>
    </lineage>
</organism>
<dbReference type="Gene3D" id="1.10.443.10">
    <property type="entry name" value="Intergrase catalytic core"/>
    <property type="match status" value="1"/>
</dbReference>
<evidence type="ECO:0000313" key="4">
    <source>
        <dbReference type="EMBL" id="BDT62986.1"/>
    </source>
</evidence>
<evidence type="ECO:0000256" key="3">
    <source>
        <dbReference type="SAM" id="MobiDB-lite"/>
    </source>
</evidence>
<proteinExistence type="inferred from homology"/>
<feature type="region of interest" description="Disordered" evidence="3">
    <location>
        <begin position="553"/>
        <end position="579"/>
    </location>
</feature>
<evidence type="ECO:0000256" key="1">
    <source>
        <dbReference type="ARBA" id="ARBA00008857"/>
    </source>
</evidence>
<dbReference type="InterPro" id="IPR011010">
    <property type="entry name" value="DNA_brk_join_enz"/>
</dbReference>
<dbReference type="GO" id="GO:0015074">
    <property type="term" value="P:DNA integration"/>
    <property type="evidence" value="ECO:0007669"/>
    <property type="project" value="InterPro"/>
</dbReference>
<sequence>MICRVCKYLGIILVLIYHQTQASGIRGDQSNENDYDTAASSIPATGAGPTISLVSATGTTTAQEDIILYIPREREETMRQSEVQSDVQKILGGPEPDPNKPTCIICKRQYVNLKRHIRGIHKKTGKELERVYSEAMSMFKGFSLQNCNICSRGVRHMKYHLQNAHGLYENEQPEEYKRALGTNTARLRTVTVRRKKTIRERREGIAKVPVSVQAWIAYESRGGLTTTEGGRGMLRNVKLVTEILKKNSLEITDLIDRSKVERAYRTLYETLIRERKYKHMSVSVLLGHLRRFLDWACAEANSPPVCEFASREHAYYTKLCRRKGNRENMERKVAEYVPAIEEMGPLIRYSKHRHVVDGLINRPRETLEEYGVDLIHAALAWPLIIRSGARTGVIQNLLTSEVNDAIQLSAPNGAVIKVKNHKTSLQYGPYQLGVTTEEHQMLRNFIACRDWESDYVFSSKKGSKFSMANIQRFMKKLFSMYSMPRLRIATIRKFLTTQAHRDGDDRIQEATASLLKHSMKTARRDYKAMQRDCEALRTANHLSKMLQERLGKRTDNENCGSEDDYHHSASASTTAEADYGPPEAVTIADDIATATTSGAIIGTSATNAIHIAEDNNNDAAVATTSHINDAYNTSDSTVTSTTISVSGDGSRVARNANTVSSTCKKRGGNCRFQPQHLDLIKKVFRRHIAKRKNPSLQMIKDKREELREIYEDSRYDPNVLSKKIFESVRSQIRLRQNRDIN</sequence>
<dbReference type="SUPFAM" id="SSF56349">
    <property type="entry name" value="DNA breaking-rejoining enzymes"/>
    <property type="match status" value="1"/>
</dbReference>
<keyword evidence="2" id="KW-0233">DNA recombination</keyword>
<reference evidence="4" key="1">
    <citation type="submission" date="2022-10" db="EMBL/GenBank/DDBJ databases">
        <title>Genome sequences of endogenous nimaviruses in decapod crustaceans.</title>
        <authorList>
            <person name="Kawato S."/>
            <person name="Nozaki R."/>
            <person name="Kondo H."/>
            <person name="Hirono I."/>
        </authorList>
    </citation>
    <scope>NUCLEOTIDE SEQUENCE</scope>
    <source>
        <strain evidence="4">Ube2021</strain>
    </source>
</reference>
<name>A0A9C7C6U6_9VIRU</name>
<protein>
    <submittedName>
        <fullName evidence="4">Tyrosine recombinase</fullName>
    </submittedName>
</protein>